<evidence type="ECO:0000313" key="1">
    <source>
        <dbReference type="EMBL" id="AFA38533.1"/>
    </source>
</evidence>
<keyword evidence="2" id="KW-1185">Reference proteome</keyword>
<sequence>MEALVYVCDEFSPVDVDAASLFALAEEDPLKLFDEYVRPFVEDCVGEILGVEASLFFDPGIGLVVEYIARHGRGSISAKLIYSPNSEGALAAYYARRGRP</sequence>
<dbReference type="AlphaFoldDB" id="H6Q769"/>
<dbReference type="Proteomes" id="UP000009062">
    <property type="component" value="Chromosome"/>
</dbReference>
<dbReference type="eggNOG" id="arCOG12499">
    <property type="taxonomic scope" value="Archaea"/>
</dbReference>
<reference evidence="1 2" key="1">
    <citation type="journal article" date="2012" name="Stand. Genomic Sci.">
        <title>Complete genome sequence of Pyrobaculum oguniense.</title>
        <authorList>
            <person name="Bernick D.L."/>
            <person name="Karplus K."/>
            <person name="Lui L.M."/>
            <person name="Coker J.K."/>
            <person name="Murphy J.N."/>
            <person name="Chan P.P."/>
            <person name="Cozen A.E."/>
            <person name="Lowe T.M."/>
        </authorList>
    </citation>
    <scope>NUCLEOTIDE SEQUENCE [LARGE SCALE GENOMIC DNA]</scope>
    <source>
        <strain evidence="1 2">TE7</strain>
    </source>
</reference>
<gene>
    <name evidence="1" type="ordered locus">Pogu_0506</name>
</gene>
<dbReference type="HOGENOM" id="CLU_2299457_0_0_2"/>
<dbReference type="EMBL" id="CP003316">
    <property type="protein sequence ID" value="AFA38533.1"/>
    <property type="molecule type" value="Genomic_DNA"/>
</dbReference>
<evidence type="ECO:0000313" key="2">
    <source>
        <dbReference type="Proteomes" id="UP000009062"/>
    </source>
</evidence>
<dbReference type="STRING" id="698757.Pogu_0506"/>
<proteinExistence type="predicted"/>
<name>H6Q769_PYROT</name>
<organism evidence="1 2">
    <name type="scientific">Pyrobaculum oguniense (strain DSM 13380 / JCM 10595 / TE7)</name>
    <dbReference type="NCBI Taxonomy" id="698757"/>
    <lineage>
        <taxon>Archaea</taxon>
        <taxon>Thermoproteota</taxon>
        <taxon>Thermoprotei</taxon>
        <taxon>Thermoproteales</taxon>
        <taxon>Thermoproteaceae</taxon>
        <taxon>Pyrobaculum</taxon>
    </lineage>
</organism>
<accession>H6Q769</accession>
<dbReference type="KEGG" id="pog:Pogu_0506"/>
<protein>
    <submittedName>
        <fullName evidence="1">Uncharacterized protein</fullName>
    </submittedName>
</protein>